<gene>
    <name evidence="3" type="ORF">J7561_01290</name>
</gene>
<comment type="caution">
    <text evidence="3">The sequence shown here is derived from an EMBL/GenBank/DDBJ whole genome shotgun (WGS) entry which is preliminary data.</text>
</comment>
<feature type="compositionally biased region" description="Polar residues" evidence="1">
    <location>
        <begin position="202"/>
        <end position="237"/>
    </location>
</feature>
<reference evidence="3" key="1">
    <citation type="submission" date="2021-03" db="EMBL/GenBank/DDBJ databases">
        <title>Identification and antibiotic profiling of Wohlfahrtiimonas chitiniclastica, an underestimated human pathogen.</title>
        <authorList>
            <person name="Kopf A."/>
            <person name="Bunk B."/>
            <person name="Coldewey S."/>
            <person name="Gunzer F."/>
            <person name="Riedel T."/>
            <person name="Schroettner P."/>
        </authorList>
    </citation>
    <scope>NUCLEOTIDE SEQUENCE</scope>
    <source>
        <strain evidence="3">DSM 100917</strain>
    </source>
</reference>
<feature type="signal peptide" evidence="2">
    <location>
        <begin position="1"/>
        <end position="34"/>
    </location>
</feature>
<proteinExistence type="predicted"/>
<accession>A0AB35C0C0</accession>
<dbReference type="RefSeq" id="WP_008314690.1">
    <property type="nucleotide sequence ID" value="NZ_CP115969.1"/>
</dbReference>
<dbReference type="GeneID" id="58263092"/>
<dbReference type="Proteomes" id="UP000680020">
    <property type="component" value="Unassembled WGS sequence"/>
</dbReference>
<feature type="chain" id="PRO_5044228011" evidence="2">
    <location>
        <begin position="35"/>
        <end position="237"/>
    </location>
</feature>
<sequence length="237" mass="25178">MKKRTHSINKSTFRKNFKLKPLAVSLLVAFGVVACGSSNDTEQLTIYSDANDCINNNPNMVAECKSVYEGAIKEAIETAPKYATIEECTADFGAENCQSVQQANNAVNPQQMASNESGGSFFMPLLAGFMMGKLMSGMMGNNNAAHKPVYSPKDASGRPTNYYDSTGKSYGAAQSGRTVSVPKNELKSKPAGTVKRGGFGQMVNNQRMAAQSKATQSRSTGSTSKATSSNRSTSFGG</sequence>
<dbReference type="InterPro" id="IPR009576">
    <property type="entry name" value="Biofilm_formation_YgiB"/>
</dbReference>
<feature type="region of interest" description="Disordered" evidence="1">
    <location>
        <begin position="149"/>
        <end position="237"/>
    </location>
</feature>
<organism evidence="3 4">
    <name type="scientific">Wohlfahrtiimonas chitiniclastica</name>
    <dbReference type="NCBI Taxonomy" id="400946"/>
    <lineage>
        <taxon>Bacteria</taxon>
        <taxon>Pseudomonadati</taxon>
        <taxon>Pseudomonadota</taxon>
        <taxon>Gammaproteobacteria</taxon>
        <taxon>Cardiobacteriales</taxon>
        <taxon>Ignatzschineriaceae</taxon>
        <taxon>Wohlfahrtiimonas</taxon>
    </lineage>
</organism>
<dbReference type="Pfam" id="PF06693">
    <property type="entry name" value="DUF1190"/>
    <property type="match status" value="1"/>
</dbReference>
<evidence type="ECO:0000256" key="2">
    <source>
        <dbReference type="SAM" id="SignalP"/>
    </source>
</evidence>
<evidence type="ECO:0000313" key="4">
    <source>
        <dbReference type="Proteomes" id="UP000680020"/>
    </source>
</evidence>
<dbReference type="PROSITE" id="PS51257">
    <property type="entry name" value="PROKAR_LIPOPROTEIN"/>
    <property type="match status" value="1"/>
</dbReference>
<evidence type="ECO:0000256" key="1">
    <source>
        <dbReference type="SAM" id="MobiDB-lite"/>
    </source>
</evidence>
<name>A0AB35C0C0_9GAMM</name>
<dbReference type="EMBL" id="JAGIBU010000001">
    <property type="protein sequence ID" value="MBS7823833.1"/>
    <property type="molecule type" value="Genomic_DNA"/>
</dbReference>
<protein>
    <submittedName>
        <fullName evidence="3">DUF1190 domain-containing protein</fullName>
    </submittedName>
</protein>
<feature type="compositionally biased region" description="Polar residues" evidence="1">
    <location>
        <begin position="158"/>
        <end position="168"/>
    </location>
</feature>
<dbReference type="AlphaFoldDB" id="A0AB35C0C0"/>
<keyword evidence="2" id="KW-0732">Signal</keyword>
<evidence type="ECO:0000313" key="3">
    <source>
        <dbReference type="EMBL" id="MBS7823833.1"/>
    </source>
</evidence>